<name>A0A445KBW0_GLYSO</name>
<dbReference type="EMBL" id="QZWG01000006">
    <property type="protein sequence ID" value="RZC08296.1"/>
    <property type="molecule type" value="Genomic_DNA"/>
</dbReference>
<keyword evidence="8" id="KW-1133">Transmembrane helix</keyword>
<keyword evidence="4" id="KW-0732">Signal</keyword>
<dbReference type="PANTHER" id="PTHR31080:SF303">
    <property type="entry name" value="PECTINESTERASE 1-LIKE"/>
    <property type="match status" value="1"/>
</dbReference>
<dbReference type="Gene3D" id="1.20.140.40">
    <property type="entry name" value="Invertase/pectin methylesterase inhibitor family protein"/>
    <property type="match status" value="1"/>
</dbReference>
<dbReference type="AlphaFoldDB" id="A0A445KBW0"/>
<reference evidence="10 11" key="1">
    <citation type="submission" date="2018-09" db="EMBL/GenBank/DDBJ databases">
        <title>A high-quality reference genome of wild soybean provides a powerful tool to mine soybean genomes.</title>
        <authorList>
            <person name="Xie M."/>
            <person name="Chung C.Y.L."/>
            <person name="Li M.-W."/>
            <person name="Wong F.-L."/>
            <person name="Chan T.-F."/>
            <person name="Lam H.-M."/>
        </authorList>
    </citation>
    <scope>NUCLEOTIDE SEQUENCE [LARGE SCALE GENOMIC DNA]</scope>
    <source>
        <strain evidence="11">cv. W05</strain>
        <tissue evidence="10">Hypocotyl of etiolated seedlings</tissue>
    </source>
</reference>
<dbReference type="SMART" id="SM00856">
    <property type="entry name" value="PMEI"/>
    <property type="match status" value="1"/>
</dbReference>
<evidence type="ECO:0000256" key="2">
    <source>
        <dbReference type="ARBA" id="ARBA00007786"/>
    </source>
</evidence>
<dbReference type="InterPro" id="IPR035513">
    <property type="entry name" value="Invertase/methylesterase_inhib"/>
</dbReference>
<comment type="similarity">
    <text evidence="2">In the C-terminal section; belongs to the pectinesterase family.</text>
</comment>
<feature type="domain" description="Pectinesterase inhibitor" evidence="9">
    <location>
        <begin position="71"/>
        <end position="211"/>
    </location>
</feature>
<keyword evidence="11" id="KW-1185">Reference proteome</keyword>
<comment type="caution">
    <text evidence="10">The sequence shown here is derived from an EMBL/GenBank/DDBJ whole genome shotgun (WGS) entry which is preliminary data.</text>
</comment>
<proteinExistence type="inferred from homology"/>
<organism evidence="10 11">
    <name type="scientific">Glycine soja</name>
    <name type="common">Wild soybean</name>
    <dbReference type="NCBI Taxonomy" id="3848"/>
    <lineage>
        <taxon>Eukaryota</taxon>
        <taxon>Viridiplantae</taxon>
        <taxon>Streptophyta</taxon>
        <taxon>Embryophyta</taxon>
        <taxon>Tracheophyta</taxon>
        <taxon>Spermatophyta</taxon>
        <taxon>Magnoliopsida</taxon>
        <taxon>eudicotyledons</taxon>
        <taxon>Gunneridae</taxon>
        <taxon>Pentapetalae</taxon>
        <taxon>rosids</taxon>
        <taxon>fabids</taxon>
        <taxon>Fabales</taxon>
        <taxon>Fabaceae</taxon>
        <taxon>Papilionoideae</taxon>
        <taxon>50 kb inversion clade</taxon>
        <taxon>NPAAA clade</taxon>
        <taxon>indigoferoid/millettioid clade</taxon>
        <taxon>Phaseoleae</taxon>
        <taxon>Glycine</taxon>
        <taxon>Glycine subgen. Soja</taxon>
    </lineage>
</organism>
<evidence type="ECO:0000256" key="7">
    <source>
        <dbReference type="ARBA" id="ARBA00038471"/>
    </source>
</evidence>
<gene>
    <name evidence="10" type="ORF">D0Y65_015148</name>
</gene>
<dbReference type="InterPro" id="IPR006501">
    <property type="entry name" value="Pectinesterase_inhib_dom"/>
</dbReference>
<dbReference type="Gramene" id="XM_028381435.1">
    <property type="protein sequence ID" value="XP_028237236.1"/>
    <property type="gene ID" value="LOC114416535"/>
</dbReference>
<dbReference type="GO" id="GO:0030599">
    <property type="term" value="F:pectinesterase activity"/>
    <property type="evidence" value="ECO:0007669"/>
    <property type="project" value="UniProtKB-EC"/>
</dbReference>
<evidence type="ECO:0000256" key="8">
    <source>
        <dbReference type="SAM" id="Phobius"/>
    </source>
</evidence>
<keyword evidence="5" id="KW-1015">Disulfide bond</keyword>
<evidence type="ECO:0000256" key="5">
    <source>
        <dbReference type="ARBA" id="ARBA00023157"/>
    </source>
</evidence>
<keyword evidence="6" id="KW-0325">Glycoprotein</keyword>
<keyword evidence="8" id="KW-0472">Membrane</keyword>
<dbReference type="SUPFAM" id="SSF101148">
    <property type="entry name" value="Plant invertase/pectin methylesterase inhibitor"/>
    <property type="match status" value="1"/>
</dbReference>
<dbReference type="Proteomes" id="UP000289340">
    <property type="component" value="Chromosome 6"/>
</dbReference>
<evidence type="ECO:0000256" key="1">
    <source>
        <dbReference type="ARBA" id="ARBA00006027"/>
    </source>
</evidence>
<sequence length="227" mass="24783">MDSLKMLKGYGKVEHHLEDHRNPKPKPKFSKPFIAAISVFAILFLTLTFAFALASMLHHSHHTESQQQLLNSAESIRVVCNVTRFPGACLAAIPPSANATNPQAILSLSLRASLHALHSLNSSLGTKNSRALADCRDQLDDALGRLNDALSAAAALTEAKISDVQTWVSAAITDQQTCLDGLEEVGDVAAMEEMKKMMKRSNEYTSNSLAIVANIRNLLQRFHMALH</sequence>
<dbReference type="InterPro" id="IPR051955">
    <property type="entry name" value="PME_Inhibitor"/>
</dbReference>
<comment type="similarity">
    <text evidence="7">Belongs to the PMEI family.</text>
</comment>
<protein>
    <recommendedName>
        <fullName evidence="3">pectinesterase</fullName>
        <ecNumber evidence="3">3.1.1.11</ecNumber>
    </recommendedName>
</protein>
<evidence type="ECO:0000313" key="11">
    <source>
        <dbReference type="Proteomes" id="UP000289340"/>
    </source>
</evidence>
<dbReference type="NCBIfam" id="TIGR01614">
    <property type="entry name" value="PME_inhib"/>
    <property type="match status" value="1"/>
</dbReference>
<accession>A0A445KBW0</accession>
<evidence type="ECO:0000313" key="10">
    <source>
        <dbReference type="EMBL" id="RZC08296.1"/>
    </source>
</evidence>
<dbReference type="PANTHER" id="PTHR31080">
    <property type="entry name" value="PECTINESTERASE INHIBITOR-LIKE"/>
    <property type="match status" value="1"/>
</dbReference>
<evidence type="ECO:0000256" key="4">
    <source>
        <dbReference type="ARBA" id="ARBA00022729"/>
    </source>
</evidence>
<keyword evidence="8" id="KW-0812">Transmembrane</keyword>
<dbReference type="FunFam" id="1.20.140.40:FF:000010">
    <property type="entry name" value="Pectinesterase"/>
    <property type="match status" value="1"/>
</dbReference>
<feature type="transmembrane region" description="Helical" evidence="8">
    <location>
        <begin position="33"/>
        <end position="57"/>
    </location>
</feature>
<dbReference type="CDD" id="cd15798">
    <property type="entry name" value="PMEI-like_3"/>
    <property type="match status" value="1"/>
</dbReference>
<evidence type="ECO:0000256" key="6">
    <source>
        <dbReference type="ARBA" id="ARBA00023180"/>
    </source>
</evidence>
<dbReference type="EC" id="3.1.1.11" evidence="3"/>
<evidence type="ECO:0000256" key="3">
    <source>
        <dbReference type="ARBA" id="ARBA00013229"/>
    </source>
</evidence>
<dbReference type="Pfam" id="PF04043">
    <property type="entry name" value="PMEI"/>
    <property type="match status" value="1"/>
</dbReference>
<dbReference type="GO" id="GO:0004857">
    <property type="term" value="F:enzyme inhibitor activity"/>
    <property type="evidence" value="ECO:0007669"/>
    <property type="project" value="InterPro"/>
</dbReference>
<evidence type="ECO:0000259" key="9">
    <source>
        <dbReference type="SMART" id="SM00856"/>
    </source>
</evidence>
<comment type="similarity">
    <text evidence="1">In the N-terminal section; belongs to the PMEI family.</text>
</comment>